<dbReference type="SUPFAM" id="SSF46689">
    <property type="entry name" value="Homeodomain-like"/>
    <property type="match status" value="1"/>
</dbReference>
<gene>
    <name evidence="2" type="ORF">GSONMT00073627001</name>
</gene>
<dbReference type="AlphaFoldDB" id="A0A060WF26"/>
<evidence type="ECO:0000313" key="3">
    <source>
        <dbReference type="Proteomes" id="UP000193380"/>
    </source>
</evidence>
<dbReference type="InterPro" id="IPR009057">
    <property type="entry name" value="Homeodomain-like_sf"/>
</dbReference>
<evidence type="ECO:0000256" key="1">
    <source>
        <dbReference type="SAM" id="MobiDB-lite"/>
    </source>
</evidence>
<accession>A0A060WF26</accession>
<name>A0A060WF26_ONCMY</name>
<feature type="region of interest" description="Disordered" evidence="1">
    <location>
        <begin position="20"/>
        <end position="39"/>
    </location>
</feature>
<evidence type="ECO:0000313" key="2">
    <source>
        <dbReference type="EMBL" id="CDQ65626.1"/>
    </source>
</evidence>
<reference evidence="2 3" key="1">
    <citation type="journal article" date="2014" name="Nat. Commun.">
        <title>The rainbow trout genome provides novel insights into evolution after whole-genome duplication in vertebrates.</title>
        <authorList>
            <person name="Berthelot C."/>
            <person name="Brunet F."/>
            <person name="Chalopin D."/>
            <person name="Juanchich A."/>
            <person name="Bernard M."/>
            <person name="Noel B."/>
            <person name="Bento P."/>
            <person name="Da Silva C."/>
            <person name="Labadie K."/>
            <person name="Alberti A."/>
            <person name="Aury J.M."/>
            <person name="Louis A."/>
            <person name="Dehais P."/>
            <person name="Bardou P."/>
            <person name="Montfort J."/>
            <person name="Klopp C."/>
            <person name="Cabau C."/>
            <person name="Gaspin C."/>
            <person name="Thorgaard G.H."/>
            <person name="Boussaha M."/>
            <person name="Quillet E."/>
            <person name="Guyomard R."/>
            <person name="Galiana D."/>
            <person name="Bobe J."/>
            <person name="Volff J.N."/>
            <person name="Genet C."/>
            <person name="Wincker P."/>
            <person name="Jaillon O."/>
            <person name="Roest Crollius H."/>
            <person name="Guiguen Y."/>
        </authorList>
    </citation>
    <scope>NUCLEOTIDE SEQUENCE [LARGE SCALE GENOMIC DNA]</scope>
</reference>
<organism evidence="2 3">
    <name type="scientific">Oncorhynchus mykiss</name>
    <name type="common">Rainbow trout</name>
    <name type="synonym">Salmo gairdneri</name>
    <dbReference type="NCBI Taxonomy" id="8022"/>
    <lineage>
        <taxon>Eukaryota</taxon>
        <taxon>Metazoa</taxon>
        <taxon>Chordata</taxon>
        <taxon>Craniata</taxon>
        <taxon>Vertebrata</taxon>
        <taxon>Euteleostomi</taxon>
        <taxon>Actinopterygii</taxon>
        <taxon>Neopterygii</taxon>
        <taxon>Teleostei</taxon>
        <taxon>Protacanthopterygii</taxon>
        <taxon>Salmoniformes</taxon>
        <taxon>Salmonidae</taxon>
        <taxon>Salmoninae</taxon>
        <taxon>Oncorhynchus</taxon>
    </lineage>
</organism>
<dbReference type="EMBL" id="FR904513">
    <property type="protein sequence ID" value="CDQ65626.1"/>
    <property type="molecule type" value="Genomic_DNA"/>
</dbReference>
<feature type="compositionally biased region" description="Basic and acidic residues" evidence="1">
    <location>
        <begin position="23"/>
        <end position="35"/>
    </location>
</feature>
<protein>
    <submittedName>
        <fullName evidence="2">Uncharacterized protein</fullName>
    </submittedName>
</protein>
<proteinExistence type="predicted"/>
<dbReference type="PaxDb" id="8022-A0A060WF26"/>
<sequence length="277" mass="31708">MRTADVARAINCNVSNVRRQRQSYRETGRRADRPRSGRPCVTTPAQDRYIQTSNLRDIQWREQVFDTLPILQVILLPKHVEVCHFYHRFLYQILSSAFHMYQILMSCNKMQINYLKIIKCGHLQSKIKSRIGFLFRNKASFTHAAKNTIVTLNILPILDFGDVIYKIASNTLLSQLDAVHHSAIRFATKAPYTTHHCDLYALVGWPLLRIRRQTHWLQSLLGKAPPYLSSLVTITTPTRSTRSSRYISLVIPKANTSLAAFPSSSLLPMTGTNCTNH</sequence>
<dbReference type="Proteomes" id="UP000193380">
    <property type="component" value="Chromosome 6"/>
</dbReference>